<organism evidence="1">
    <name type="scientific">Fagus sylvatica</name>
    <name type="common">Beechnut</name>
    <dbReference type="NCBI Taxonomy" id="28930"/>
    <lineage>
        <taxon>Eukaryota</taxon>
        <taxon>Viridiplantae</taxon>
        <taxon>Streptophyta</taxon>
        <taxon>Embryophyta</taxon>
        <taxon>Tracheophyta</taxon>
        <taxon>Spermatophyta</taxon>
        <taxon>Magnoliopsida</taxon>
        <taxon>eudicotyledons</taxon>
        <taxon>Gunneridae</taxon>
        <taxon>Pentapetalae</taxon>
        <taxon>rosids</taxon>
        <taxon>fabids</taxon>
        <taxon>Fagales</taxon>
        <taxon>Fagaceae</taxon>
        <taxon>Fagus</taxon>
    </lineage>
</organism>
<accession>A0A2N9GWJ3</accession>
<dbReference type="AlphaFoldDB" id="A0A2N9GWJ3"/>
<dbReference type="EMBL" id="OIVN01002824">
    <property type="protein sequence ID" value="SPD06727.1"/>
    <property type="molecule type" value="Genomic_DNA"/>
</dbReference>
<proteinExistence type="predicted"/>
<gene>
    <name evidence="1" type="ORF">FSB_LOCUS34609</name>
</gene>
<protein>
    <submittedName>
        <fullName evidence="1">Uncharacterized protein</fullName>
    </submittedName>
</protein>
<name>A0A2N9GWJ3_FAGSY</name>
<sequence>MSSDLHLRLDQRDVDDTRGGIKPTEMLFRSQISISSSMALCATKAMIWDDYCSRCLGKYSFQSKLTER</sequence>
<reference evidence="1" key="1">
    <citation type="submission" date="2018-02" db="EMBL/GenBank/DDBJ databases">
        <authorList>
            <person name="Cohen D.B."/>
            <person name="Kent A.D."/>
        </authorList>
    </citation>
    <scope>NUCLEOTIDE SEQUENCE</scope>
</reference>
<evidence type="ECO:0000313" key="1">
    <source>
        <dbReference type="EMBL" id="SPD06727.1"/>
    </source>
</evidence>